<protein>
    <submittedName>
        <fullName evidence="5">AraC-like DNA-binding protein</fullName>
    </submittedName>
</protein>
<dbReference type="EMBL" id="JACHWZ010000006">
    <property type="protein sequence ID" value="MBB3060794.1"/>
    <property type="molecule type" value="Genomic_DNA"/>
</dbReference>
<dbReference type="Gene3D" id="1.10.10.60">
    <property type="entry name" value="Homeodomain-like"/>
    <property type="match status" value="1"/>
</dbReference>
<dbReference type="InterPro" id="IPR009057">
    <property type="entry name" value="Homeodomain-like_sf"/>
</dbReference>
<evidence type="ECO:0000259" key="4">
    <source>
        <dbReference type="PROSITE" id="PS01124"/>
    </source>
</evidence>
<name>A0A7W4Z9Z4_9GAMM</name>
<dbReference type="SMART" id="SM00342">
    <property type="entry name" value="HTH_ARAC"/>
    <property type="match status" value="1"/>
</dbReference>
<accession>A0A7W4Z9Z4</accession>
<proteinExistence type="predicted"/>
<dbReference type="GO" id="GO:0005829">
    <property type="term" value="C:cytosol"/>
    <property type="evidence" value="ECO:0007669"/>
    <property type="project" value="TreeGrafter"/>
</dbReference>
<comment type="caution">
    <text evidence="5">The sequence shown here is derived from an EMBL/GenBank/DDBJ whole genome shotgun (WGS) entry which is preliminary data.</text>
</comment>
<dbReference type="AlphaFoldDB" id="A0A7W4Z9Z4"/>
<evidence type="ECO:0000256" key="3">
    <source>
        <dbReference type="ARBA" id="ARBA00023163"/>
    </source>
</evidence>
<keyword evidence="1" id="KW-0805">Transcription regulation</keyword>
<dbReference type="PANTHER" id="PTHR47894">
    <property type="entry name" value="HTH-TYPE TRANSCRIPTIONAL REGULATOR GADX"/>
    <property type="match status" value="1"/>
</dbReference>
<gene>
    <name evidence="5" type="ORF">FHS09_001614</name>
</gene>
<dbReference type="PANTHER" id="PTHR47894:SF1">
    <property type="entry name" value="HTH-TYPE TRANSCRIPTIONAL REGULATOR VQSM"/>
    <property type="match status" value="1"/>
</dbReference>
<sequence>MGIQEQLWQALAEAYPDPLLGIKLGGAMQISQMGLVGYLLMAQKTLGAAMEQLLTYHPLVGEGGQFELRRGGHHVDLCYQHNYLRCARLRVETALSACLTQARSMTGRRFRPQGVQLAHPSPSLALQQQYQQLLQCQVQFNAPVSAIRLRPQDLELPLMAADQQVMERLKPEADALLSTLNRKSLQLQVTHLLQQEPQLTREQVASRLCISPRHLGRKLLEEKASFRRLQDEVRSQYARQWLRRGDRNNAEIAVALGYCDESAFGKAFRRWTGMSPKAFKASDE</sequence>
<keyword evidence="3" id="KW-0804">Transcription</keyword>
<dbReference type="Proteomes" id="UP000535937">
    <property type="component" value="Unassembled WGS sequence"/>
</dbReference>
<feature type="domain" description="HTH araC/xylS-type" evidence="4">
    <location>
        <begin position="182"/>
        <end position="282"/>
    </location>
</feature>
<dbReference type="SUPFAM" id="SSF46689">
    <property type="entry name" value="Homeodomain-like"/>
    <property type="match status" value="1"/>
</dbReference>
<keyword evidence="2 5" id="KW-0238">DNA-binding</keyword>
<evidence type="ECO:0000313" key="6">
    <source>
        <dbReference type="Proteomes" id="UP000535937"/>
    </source>
</evidence>
<evidence type="ECO:0000256" key="1">
    <source>
        <dbReference type="ARBA" id="ARBA00023015"/>
    </source>
</evidence>
<organism evidence="5 6">
    <name type="scientific">Microbulbifer rhizosphaerae</name>
    <dbReference type="NCBI Taxonomy" id="1562603"/>
    <lineage>
        <taxon>Bacteria</taxon>
        <taxon>Pseudomonadati</taxon>
        <taxon>Pseudomonadota</taxon>
        <taxon>Gammaproteobacteria</taxon>
        <taxon>Cellvibrionales</taxon>
        <taxon>Microbulbiferaceae</taxon>
        <taxon>Microbulbifer</taxon>
    </lineage>
</organism>
<dbReference type="PROSITE" id="PS01124">
    <property type="entry name" value="HTH_ARAC_FAMILY_2"/>
    <property type="match status" value="1"/>
</dbReference>
<dbReference type="GO" id="GO:0000976">
    <property type="term" value="F:transcription cis-regulatory region binding"/>
    <property type="evidence" value="ECO:0007669"/>
    <property type="project" value="TreeGrafter"/>
</dbReference>
<dbReference type="InterPro" id="IPR032687">
    <property type="entry name" value="AraC-type_N"/>
</dbReference>
<dbReference type="InterPro" id="IPR018060">
    <property type="entry name" value="HTH_AraC"/>
</dbReference>
<reference evidence="5 6" key="1">
    <citation type="submission" date="2020-08" db="EMBL/GenBank/DDBJ databases">
        <title>Genomic Encyclopedia of Type Strains, Phase III (KMG-III): the genomes of soil and plant-associated and newly described type strains.</title>
        <authorList>
            <person name="Whitman W."/>
        </authorList>
    </citation>
    <scope>NUCLEOTIDE SEQUENCE [LARGE SCALE GENOMIC DNA]</scope>
    <source>
        <strain evidence="5 6">CECT 8799</strain>
    </source>
</reference>
<dbReference type="Pfam" id="PF12833">
    <property type="entry name" value="HTH_18"/>
    <property type="match status" value="1"/>
</dbReference>
<evidence type="ECO:0000313" key="5">
    <source>
        <dbReference type="EMBL" id="MBB3060794.1"/>
    </source>
</evidence>
<dbReference type="GO" id="GO:0003700">
    <property type="term" value="F:DNA-binding transcription factor activity"/>
    <property type="evidence" value="ECO:0007669"/>
    <property type="project" value="InterPro"/>
</dbReference>
<keyword evidence="6" id="KW-1185">Reference proteome</keyword>
<evidence type="ECO:0000256" key="2">
    <source>
        <dbReference type="ARBA" id="ARBA00023125"/>
    </source>
</evidence>
<dbReference type="Pfam" id="PF12625">
    <property type="entry name" value="Arabinose_bd"/>
    <property type="match status" value="1"/>
</dbReference>